<organism evidence="10 11">
    <name type="scientific">Trichuris muris</name>
    <name type="common">Mouse whipworm</name>
    <dbReference type="NCBI Taxonomy" id="70415"/>
    <lineage>
        <taxon>Eukaryota</taxon>
        <taxon>Metazoa</taxon>
        <taxon>Ecdysozoa</taxon>
        <taxon>Nematoda</taxon>
        <taxon>Enoplea</taxon>
        <taxon>Dorylaimia</taxon>
        <taxon>Trichinellida</taxon>
        <taxon>Trichuridae</taxon>
        <taxon>Trichuris</taxon>
    </lineage>
</organism>
<evidence type="ECO:0000256" key="2">
    <source>
        <dbReference type="ARBA" id="ARBA00019449"/>
    </source>
</evidence>
<dbReference type="Pfam" id="PF14936">
    <property type="entry name" value="p53-inducible11"/>
    <property type="match status" value="1"/>
</dbReference>
<dbReference type="PANTHER" id="PTHR31584">
    <property type="entry name" value="TUMOR PROTEIN P53-INDUCIBLE PROTEIN 11"/>
    <property type="match status" value="1"/>
</dbReference>
<reference evidence="11" key="1">
    <citation type="submission" date="2019-12" db="UniProtKB">
        <authorList>
            <consortium name="WormBaseParasite"/>
        </authorList>
    </citation>
    <scope>IDENTIFICATION</scope>
</reference>
<evidence type="ECO:0000313" key="11">
    <source>
        <dbReference type="WBParaSite" id="TMUE_2000008100.1"/>
    </source>
</evidence>
<keyword evidence="3" id="KW-0597">Phosphoprotein</keyword>
<evidence type="ECO:0000256" key="3">
    <source>
        <dbReference type="ARBA" id="ARBA00022553"/>
    </source>
</evidence>
<evidence type="ECO:0000313" key="10">
    <source>
        <dbReference type="Proteomes" id="UP000046395"/>
    </source>
</evidence>
<evidence type="ECO:0000256" key="5">
    <source>
        <dbReference type="ARBA" id="ARBA00022989"/>
    </source>
</evidence>
<feature type="transmembrane region" description="Helical" evidence="9">
    <location>
        <begin position="87"/>
        <end position="109"/>
    </location>
</feature>
<dbReference type="PANTHER" id="PTHR31584:SF1">
    <property type="entry name" value="TUMOR PROTEIN P53-INDUCIBLE PROTEIN 11"/>
    <property type="match status" value="1"/>
</dbReference>
<keyword evidence="5 9" id="KW-1133">Transmembrane helix</keyword>
<comment type="subcellular location">
    <subcellularLocation>
        <location evidence="1">Membrane</location>
        <topology evidence="1">Multi-pass membrane protein</topology>
    </subcellularLocation>
</comment>
<protein>
    <recommendedName>
        <fullName evidence="2">Tumor protein p53-inducible protein 11</fullName>
    </recommendedName>
    <alternativeName>
        <fullName evidence="7">p53-induced gene 11 protein</fullName>
    </alternativeName>
</protein>
<evidence type="ECO:0000256" key="9">
    <source>
        <dbReference type="SAM" id="Phobius"/>
    </source>
</evidence>
<evidence type="ECO:0000256" key="7">
    <source>
        <dbReference type="ARBA" id="ARBA00032100"/>
    </source>
</evidence>
<evidence type="ECO:0000256" key="4">
    <source>
        <dbReference type="ARBA" id="ARBA00022692"/>
    </source>
</evidence>
<dbReference type="GO" id="GO:0016020">
    <property type="term" value="C:membrane"/>
    <property type="evidence" value="ECO:0007669"/>
    <property type="project" value="UniProtKB-SubCell"/>
</dbReference>
<feature type="transmembrane region" description="Helical" evidence="9">
    <location>
        <begin position="129"/>
        <end position="152"/>
    </location>
</feature>
<keyword evidence="10" id="KW-1185">Reference proteome</keyword>
<accession>A0A5S6QLL7</accession>
<evidence type="ECO:0000256" key="6">
    <source>
        <dbReference type="ARBA" id="ARBA00023136"/>
    </source>
</evidence>
<dbReference type="InterPro" id="IPR028266">
    <property type="entry name" value="TP53I11"/>
</dbReference>
<name>A0A5S6QLL7_TRIMR</name>
<dbReference type="AlphaFoldDB" id="A0A5S6QLL7"/>
<feature type="region of interest" description="Disordered" evidence="8">
    <location>
        <begin position="231"/>
        <end position="251"/>
    </location>
</feature>
<evidence type="ECO:0000256" key="8">
    <source>
        <dbReference type="SAM" id="MobiDB-lite"/>
    </source>
</evidence>
<evidence type="ECO:0000256" key="1">
    <source>
        <dbReference type="ARBA" id="ARBA00004141"/>
    </source>
</evidence>
<dbReference type="Proteomes" id="UP000046395">
    <property type="component" value="Unassembled WGS sequence"/>
</dbReference>
<keyword evidence="6 9" id="KW-0472">Membrane</keyword>
<sequence>MGTTSATILLYAKASSPFCIRITGKPKMNHSAKATHTKESSSNPQSRLKTRKLLGVGEIPNEGYIYRSKICQLLGCRLPMESRLPKGMQLCCTITFVYLFCFSALQFFLPTEQADRVHASFLHGQSIGTIWNSGTLMTGTTLMVLAFQYRALVTAAEHTAIQKGLFLCCCFMFIQCCVSTYNLKQSVGTSLLAKCGLMFKFACLTINLVYHQLIQPDSLLNEAQRRLTKKYDEDQSNVHDIPPTTSTNKQE</sequence>
<keyword evidence="4 9" id="KW-0812">Transmembrane</keyword>
<dbReference type="WBParaSite" id="TMUE_2000008100.1">
    <property type="protein sequence ID" value="TMUE_2000008100.1"/>
    <property type="gene ID" value="WBGene00288634"/>
</dbReference>
<proteinExistence type="predicted"/>